<evidence type="ECO:0000256" key="1">
    <source>
        <dbReference type="ARBA" id="ARBA00022649"/>
    </source>
</evidence>
<evidence type="ECO:0008006" key="4">
    <source>
        <dbReference type="Google" id="ProtNLM"/>
    </source>
</evidence>
<gene>
    <name evidence="2" type="ORF">A3J58_01555</name>
</gene>
<evidence type="ECO:0000313" key="2">
    <source>
        <dbReference type="EMBL" id="OHA02395.1"/>
    </source>
</evidence>
<protein>
    <recommendedName>
        <fullName evidence="4">Plasmid stabilization protein</fullName>
    </recommendedName>
</protein>
<dbReference type="NCBIfam" id="TIGR02385">
    <property type="entry name" value="RelE_StbE"/>
    <property type="match status" value="1"/>
</dbReference>
<accession>A0A1G2KSH7</accession>
<dbReference type="Pfam" id="PF15738">
    <property type="entry name" value="YafQ_toxin"/>
    <property type="match status" value="1"/>
</dbReference>
<reference evidence="2 3" key="1">
    <citation type="journal article" date="2016" name="Nat. Commun.">
        <title>Thousands of microbial genomes shed light on interconnected biogeochemical processes in an aquifer system.</title>
        <authorList>
            <person name="Anantharaman K."/>
            <person name="Brown C.T."/>
            <person name="Hug L.A."/>
            <person name="Sharon I."/>
            <person name="Castelle C.J."/>
            <person name="Probst A.J."/>
            <person name="Thomas B.C."/>
            <person name="Singh A."/>
            <person name="Wilkins M.J."/>
            <person name="Karaoz U."/>
            <person name="Brodie E.L."/>
            <person name="Williams K.H."/>
            <person name="Hubbard S.S."/>
            <person name="Banfield J.F."/>
        </authorList>
    </citation>
    <scope>NUCLEOTIDE SEQUENCE [LARGE SCALE GENOMIC DNA]</scope>
</reference>
<evidence type="ECO:0000313" key="3">
    <source>
        <dbReference type="Proteomes" id="UP000178510"/>
    </source>
</evidence>
<dbReference type="SUPFAM" id="SSF143011">
    <property type="entry name" value="RelE-like"/>
    <property type="match status" value="1"/>
</dbReference>
<keyword evidence="1" id="KW-1277">Toxin-antitoxin system</keyword>
<organism evidence="2 3">
    <name type="scientific">Candidatus Sungbacteria bacterium RIFCSPHIGHO2_02_FULL_52_23</name>
    <dbReference type="NCBI Taxonomy" id="1802274"/>
    <lineage>
        <taxon>Bacteria</taxon>
        <taxon>Candidatus Sungiibacteriota</taxon>
    </lineage>
</organism>
<dbReference type="InterPro" id="IPR035093">
    <property type="entry name" value="RelE/ParE_toxin_dom_sf"/>
</dbReference>
<comment type="caution">
    <text evidence="2">The sequence shown here is derived from an EMBL/GenBank/DDBJ whole genome shotgun (WGS) entry which is preliminary data.</text>
</comment>
<dbReference type="InterPro" id="IPR007712">
    <property type="entry name" value="RelE/ParE_toxin"/>
</dbReference>
<dbReference type="InterPro" id="IPR004386">
    <property type="entry name" value="Toxin_YafQ-like"/>
</dbReference>
<dbReference type="Gene3D" id="3.30.2310.20">
    <property type="entry name" value="RelE-like"/>
    <property type="match status" value="1"/>
</dbReference>
<name>A0A1G2KSH7_9BACT</name>
<dbReference type="EMBL" id="MHQM01000048">
    <property type="protein sequence ID" value="OHA02395.1"/>
    <property type="molecule type" value="Genomic_DNA"/>
</dbReference>
<dbReference type="AlphaFoldDB" id="A0A1G2KSH7"/>
<dbReference type="Proteomes" id="UP000178510">
    <property type="component" value="Unassembled WGS sequence"/>
</dbReference>
<sequence length="86" mass="10220">MKIVLHKNFLRRYKKLTASEHDRFKKRRDLFLENPFHPLLYNHPLHGEYAGCRSFRIGGDLSVIYKETEDSIAQFVLIGTHAELYE</sequence>
<proteinExistence type="predicted"/>